<evidence type="ECO:0000256" key="1">
    <source>
        <dbReference type="SAM" id="MobiDB-lite"/>
    </source>
</evidence>
<evidence type="ECO:0000313" key="3">
    <source>
        <dbReference type="Proteomes" id="UP000319817"/>
    </source>
</evidence>
<dbReference type="Proteomes" id="UP000319817">
    <property type="component" value="Chromosome"/>
</dbReference>
<gene>
    <name evidence="2" type="ORF">K239x_57740</name>
</gene>
<keyword evidence="3" id="KW-1185">Reference proteome</keyword>
<dbReference type="AlphaFoldDB" id="A0A517P300"/>
<accession>A0A517P300</accession>
<dbReference type="EMBL" id="CP036526">
    <property type="protein sequence ID" value="QDT13754.1"/>
    <property type="molecule type" value="Genomic_DNA"/>
</dbReference>
<name>A0A517P300_9BACT</name>
<dbReference type="OrthoDB" id="282063at2"/>
<reference evidence="2 3" key="1">
    <citation type="submission" date="2019-02" db="EMBL/GenBank/DDBJ databases">
        <title>Deep-cultivation of Planctomycetes and their phenomic and genomic characterization uncovers novel biology.</title>
        <authorList>
            <person name="Wiegand S."/>
            <person name="Jogler M."/>
            <person name="Boedeker C."/>
            <person name="Pinto D."/>
            <person name="Vollmers J."/>
            <person name="Rivas-Marin E."/>
            <person name="Kohn T."/>
            <person name="Peeters S.H."/>
            <person name="Heuer A."/>
            <person name="Rast P."/>
            <person name="Oberbeckmann S."/>
            <person name="Bunk B."/>
            <person name="Jeske O."/>
            <person name="Meyerdierks A."/>
            <person name="Storesund J.E."/>
            <person name="Kallscheuer N."/>
            <person name="Luecker S."/>
            <person name="Lage O.M."/>
            <person name="Pohl T."/>
            <person name="Merkel B.J."/>
            <person name="Hornburger P."/>
            <person name="Mueller R.-W."/>
            <person name="Bruemmer F."/>
            <person name="Labrenz M."/>
            <person name="Spormann A.M."/>
            <person name="Op den Camp H."/>
            <person name="Overmann J."/>
            <person name="Amann R."/>
            <person name="Jetten M.S.M."/>
            <person name="Mascher T."/>
            <person name="Medema M.H."/>
            <person name="Devos D.P."/>
            <person name="Kaster A.-K."/>
            <person name="Ovreas L."/>
            <person name="Rohde M."/>
            <person name="Galperin M.Y."/>
            <person name="Jogler C."/>
        </authorList>
    </citation>
    <scope>NUCLEOTIDE SEQUENCE [LARGE SCALE GENOMIC DNA]</scope>
    <source>
        <strain evidence="2 3">K23_9</strain>
    </source>
</reference>
<sequence>MPLIKLWNTIRGKSADSAGVANPKQATKKKLNSGTASRDPQVPVPSKPAAKPKLSLLDRFGGGPHAATCRLVRSSGATSILEIGVGDGERALAMTAALVEANGGNPVRYVAIDMFEMADGPITLKDFHKQIRAQNVQPTLVPMSVSAGLNRVSSTVGVVDLILIADPVAGPAESVALLDISKALKKVASENTSIYQLTDEQWVQIDLDAVTDKATRPARRAA</sequence>
<feature type="region of interest" description="Disordered" evidence="1">
    <location>
        <begin position="15"/>
        <end position="50"/>
    </location>
</feature>
<proteinExistence type="predicted"/>
<evidence type="ECO:0000313" key="2">
    <source>
        <dbReference type="EMBL" id="QDT13754.1"/>
    </source>
</evidence>
<organism evidence="2 3">
    <name type="scientific">Stieleria marina</name>
    <dbReference type="NCBI Taxonomy" id="1930275"/>
    <lineage>
        <taxon>Bacteria</taxon>
        <taxon>Pseudomonadati</taxon>
        <taxon>Planctomycetota</taxon>
        <taxon>Planctomycetia</taxon>
        <taxon>Pirellulales</taxon>
        <taxon>Pirellulaceae</taxon>
        <taxon>Stieleria</taxon>
    </lineage>
</organism>
<dbReference type="RefSeq" id="WP_145421560.1">
    <property type="nucleotide sequence ID" value="NZ_CP036526.1"/>
</dbReference>
<protein>
    <submittedName>
        <fullName evidence="2">Uncharacterized protein</fullName>
    </submittedName>
</protein>